<dbReference type="Proteomes" id="UP000752171">
    <property type="component" value="Unassembled WGS sequence"/>
</dbReference>
<keyword evidence="1" id="KW-0812">Transmembrane</keyword>
<evidence type="ECO:0000256" key="1">
    <source>
        <dbReference type="SAM" id="Phobius"/>
    </source>
</evidence>
<name>A0A8T2LYZ3_ASTMX</name>
<reference evidence="2 3" key="1">
    <citation type="submission" date="2021-07" db="EMBL/GenBank/DDBJ databases">
        <authorList>
            <person name="Imarazene B."/>
            <person name="Zahm M."/>
            <person name="Klopp C."/>
            <person name="Cabau C."/>
            <person name="Beille S."/>
            <person name="Jouanno E."/>
            <person name="Castinel A."/>
            <person name="Lluch J."/>
            <person name="Gil L."/>
            <person name="Kuchtly C."/>
            <person name="Lopez Roques C."/>
            <person name="Donnadieu C."/>
            <person name="Parrinello H."/>
            <person name="Journot L."/>
            <person name="Du K."/>
            <person name="Schartl M."/>
            <person name="Retaux S."/>
            <person name="Guiguen Y."/>
        </authorList>
    </citation>
    <scope>NUCLEOTIDE SEQUENCE [LARGE SCALE GENOMIC DNA]</scope>
    <source>
        <strain evidence="2">Pach_M1</strain>
        <tissue evidence="2">Testis</tissue>
    </source>
</reference>
<organism evidence="2 3">
    <name type="scientific">Astyanax mexicanus</name>
    <name type="common">Blind cave fish</name>
    <name type="synonym">Astyanax fasciatus mexicanus</name>
    <dbReference type="NCBI Taxonomy" id="7994"/>
    <lineage>
        <taxon>Eukaryota</taxon>
        <taxon>Metazoa</taxon>
        <taxon>Chordata</taxon>
        <taxon>Craniata</taxon>
        <taxon>Vertebrata</taxon>
        <taxon>Euteleostomi</taxon>
        <taxon>Actinopterygii</taxon>
        <taxon>Neopterygii</taxon>
        <taxon>Teleostei</taxon>
        <taxon>Ostariophysi</taxon>
        <taxon>Characiformes</taxon>
        <taxon>Characoidei</taxon>
        <taxon>Acestrorhamphidae</taxon>
        <taxon>Acestrorhamphinae</taxon>
        <taxon>Astyanax</taxon>
    </lineage>
</organism>
<keyword evidence="1" id="KW-1133">Transmembrane helix</keyword>
<evidence type="ECO:0000313" key="2">
    <source>
        <dbReference type="EMBL" id="KAG9274586.1"/>
    </source>
</evidence>
<accession>A0A8T2LYZ3</accession>
<protein>
    <submittedName>
        <fullName evidence="2">SLAM family member 8-like</fullName>
    </submittedName>
</protein>
<comment type="caution">
    <text evidence="2">The sequence shown here is derived from an EMBL/GenBank/DDBJ whole genome shotgun (WGS) entry which is preliminary data.</text>
</comment>
<proteinExistence type="predicted"/>
<sequence>MFLFCVERLKTVSYRWSGFKEEDGAQLNFTLKPGDGDVTLNCTAIGGFVQGSNSIRVKCTSEETPTGSSPSEAPFSVLHLLSFLTAASPYLLSTIILGVKSYRARAKADDVNMVCEVREAGER</sequence>
<dbReference type="EMBL" id="JAICCE010000008">
    <property type="protein sequence ID" value="KAG9274586.1"/>
    <property type="molecule type" value="Genomic_DNA"/>
</dbReference>
<evidence type="ECO:0000313" key="3">
    <source>
        <dbReference type="Proteomes" id="UP000752171"/>
    </source>
</evidence>
<dbReference type="AlphaFoldDB" id="A0A8T2LYZ3"/>
<feature type="transmembrane region" description="Helical" evidence="1">
    <location>
        <begin position="77"/>
        <end position="99"/>
    </location>
</feature>
<gene>
    <name evidence="2" type="ORF">AMEX_G11527</name>
</gene>
<keyword evidence="1" id="KW-0472">Membrane</keyword>